<dbReference type="PANTHER" id="PTHR38846">
    <property type="entry name" value="C3H1-TYPE DOMAIN-CONTAINING PROTEIN"/>
    <property type="match status" value="1"/>
</dbReference>
<sequence length="83" mass="9491">FNSSFGVDANDIATWEGIRKFLKLSPIPSDIESMRHVILDTHVNLSDMLDSKRNGGSVRLFQTKDELIDYTVQEGRYFPKEEA</sequence>
<dbReference type="Proteomes" id="UP000309340">
    <property type="component" value="Unassembled WGS sequence"/>
</dbReference>
<protein>
    <submittedName>
        <fullName evidence="1">Uncharacterized protein</fullName>
    </submittedName>
</protein>
<dbReference type="STRING" id="329884.A0A4U0VCH1"/>
<dbReference type="AlphaFoldDB" id="A0A4U0VCH1"/>
<keyword evidence="2" id="KW-1185">Reference proteome</keyword>
<dbReference type="EMBL" id="NAJQ01002261">
    <property type="protein sequence ID" value="TKA46312.1"/>
    <property type="molecule type" value="Genomic_DNA"/>
</dbReference>
<evidence type="ECO:0000313" key="1">
    <source>
        <dbReference type="EMBL" id="TKA46312.1"/>
    </source>
</evidence>
<gene>
    <name evidence="1" type="ORF">B0A55_13580</name>
</gene>
<proteinExistence type="predicted"/>
<accession>A0A4U0VCH1</accession>
<comment type="caution">
    <text evidence="1">The sequence shown here is derived from an EMBL/GenBank/DDBJ whole genome shotgun (WGS) entry which is preliminary data.</text>
</comment>
<name>A0A4U0VCH1_9PEZI</name>
<feature type="non-terminal residue" evidence="1">
    <location>
        <position position="1"/>
    </location>
</feature>
<dbReference type="PANTHER" id="PTHR38846:SF1">
    <property type="entry name" value="C3H1-TYPE DOMAIN-CONTAINING PROTEIN"/>
    <property type="match status" value="1"/>
</dbReference>
<organism evidence="1 2">
    <name type="scientific">Friedmanniomyces simplex</name>
    <dbReference type="NCBI Taxonomy" id="329884"/>
    <lineage>
        <taxon>Eukaryota</taxon>
        <taxon>Fungi</taxon>
        <taxon>Dikarya</taxon>
        <taxon>Ascomycota</taxon>
        <taxon>Pezizomycotina</taxon>
        <taxon>Dothideomycetes</taxon>
        <taxon>Dothideomycetidae</taxon>
        <taxon>Mycosphaerellales</taxon>
        <taxon>Teratosphaeriaceae</taxon>
        <taxon>Friedmanniomyces</taxon>
    </lineage>
</organism>
<dbReference type="OrthoDB" id="6105938at2759"/>
<reference evidence="1 2" key="1">
    <citation type="submission" date="2017-03" db="EMBL/GenBank/DDBJ databases">
        <title>Genomes of endolithic fungi from Antarctica.</title>
        <authorList>
            <person name="Coleine C."/>
            <person name="Masonjones S."/>
            <person name="Stajich J.E."/>
        </authorList>
    </citation>
    <scope>NUCLEOTIDE SEQUENCE [LARGE SCALE GENOMIC DNA]</scope>
    <source>
        <strain evidence="1 2">CCFEE 5184</strain>
    </source>
</reference>
<evidence type="ECO:0000313" key="2">
    <source>
        <dbReference type="Proteomes" id="UP000309340"/>
    </source>
</evidence>
<feature type="non-terminal residue" evidence="1">
    <location>
        <position position="83"/>
    </location>
</feature>